<feature type="transmembrane region" description="Helical" evidence="1">
    <location>
        <begin position="27"/>
        <end position="52"/>
    </location>
</feature>
<reference evidence="2 3" key="1">
    <citation type="submission" date="2016-10" db="EMBL/GenBank/DDBJ databases">
        <authorList>
            <person name="de Groot N.N."/>
        </authorList>
    </citation>
    <scope>NUCLEOTIDE SEQUENCE [LARGE SCALE GENOMIC DNA]</scope>
    <source>
        <strain evidence="2 3">CGMCC 4.1877</strain>
    </source>
</reference>
<dbReference type="RefSeq" id="WP_093355931.1">
    <property type="nucleotide sequence ID" value="NZ_FOUY01000067.1"/>
</dbReference>
<name>A0A1I5HKB7_PSUAM</name>
<protein>
    <submittedName>
        <fullName evidence="2">Uncharacterized membrane protein, DUF485 family</fullName>
    </submittedName>
</protein>
<gene>
    <name evidence="2" type="ORF">SAMN05216207_106713</name>
</gene>
<evidence type="ECO:0000313" key="3">
    <source>
        <dbReference type="Proteomes" id="UP000199614"/>
    </source>
</evidence>
<feature type="transmembrane region" description="Helical" evidence="1">
    <location>
        <begin position="58"/>
        <end position="83"/>
    </location>
</feature>
<keyword evidence="1" id="KW-1133">Transmembrane helix</keyword>
<evidence type="ECO:0000256" key="1">
    <source>
        <dbReference type="SAM" id="Phobius"/>
    </source>
</evidence>
<keyword evidence="3" id="KW-1185">Reference proteome</keyword>
<dbReference type="Pfam" id="PF04341">
    <property type="entry name" value="DUF485"/>
    <property type="match status" value="1"/>
</dbReference>
<keyword evidence="1" id="KW-0472">Membrane</keyword>
<dbReference type="OrthoDB" id="3543412at2"/>
<accession>A0A1I5HKB7</accession>
<dbReference type="Proteomes" id="UP000199614">
    <property type="component" value="Unassembled WGS sequence"/>
</dbReference>
<dbReference type="InterPro" id="IPR007436">
    <property type="entry name" value="DUF485"/>
</dbReference>
<organism evidence="2 3">
    <name type="scientific">Pseudonocardia ammonioxydans</name>
    <dbReference type="NCBI Taxonomy" id="260086"/>
    <lineage>
        <taxon>Bacteria</taxon>
        <taxon>Bacillati</taxon>
        <taxon>Actinomycetota</taxon>
        <taxon>Actinomycetes</taxon>
        <taxon>Pseudonocardiales</taxon>
        <taxon>Pseudonocardiaceae</taxon>
        <taxon>Pseudonocardia</taxon>
    </lineage>
</organism>
<dbReference type="PANTHER" id="PTHR38441:SF1">
    <property type="entry name" value="MEMBRANE PROTEIN"/>
    <property type="match status" value="1"/>
</dbReference>
<dbReference type="STRING" id="260086.SAMN05216207_106713"/>
<keyword evidence="1" id="KW-0812">Transmembrane</keyword>
<sequence length="111" mass="11973">MSSDAPDWAALQRSAPFQQLVAQRGRFVRYASAALLSWFAIFLAVIGAAPAVAGTVVVAGMTIGFLLGLSQLVLAWLLTWGYLRLSNRRWSRLEQSVRELAAAGAAPEVAR</sequence>
<dbReference type="EMBL" id="FOUY01000067">
    <property type="protein sequence ID" value="SFO48589.1"/>
    <property type="molecule type" value="Genomic_DNA"/>
</dbReference>
<proteinExistence type="predicted"/>
<dbReference type="AlphaFoldDB" id="A0A1I5HKB7"/>
<evidence type="ECO:0000313" key="2">
    <source>
        <dbReference type="EMBL" id="SFO48589.1"/>
    </source>
</evidence>
<dbReference type="PANTHER" id="PTHR38441">
    <property type="entry name" value="INTEGRAL MEMBRANE PROTEIN-RELATED"/>
    <property type="match status" value="1"/>
</dbReference>